<dbReference type="RefSeq" id="WP_117543745.1">
    <property type="nucleotide sequence ID" value="NZ_QVLV01000002.1"/>
</dbReference>
<gene>
    <name evidence="1" type="ORF">DXC51_03545</name>
</gene>
<reference evidence="1" key="1">
    <citation type="submission" date="2018-08" db="EMBL/GenBank/DDBJ databases">
        <title>A genome reference for cultivated species of the human gut microbiota.</title>
        <authorList>
            <person name="Zou Y."/>
            <person name="Xue W."/>
            <person name="Luo G."/>
        </authorList>
    </citation>
    <scope>NUCLEOTIDE SEQUENCE [LARGE SCALE GENOMIC DNA]</scope>
    <source>
        <strain evidence="1">TF05-5AC</strain>
    </source>
</reference>
<keyword evidence="2" id="KW-1185">Reference proteome</keyword>
<sequence>MKEIEDVPYIGIKLQNSDEVNRSGGDSISMKSYLGLTAAYEKVHRKTGRITERQPARESAGWLLLYDK</sequence>
<accession>A0A3E3IAQ1</accession>
<proteinExistence type="predicted"/>
<evidence type="ECO:0000313" key="2">
    <source>
        <dbReference type="Proteomes" id="UP000260812"/>
    </source>
</evidence>
<evidence type="ECO:0000313" key="1">
    <source>
        <dbReference type="EMBL" id="RGE64159.1"/>
    </source>
</evidence>
<dbReference type="AlphaFoldDB" id="A0A3E3IAQ1"/>
<dbReference type="GeneID" id="97985983"/>
<comment type="caution">
    <text evidence="1">The sequence shown here is derived from an EMBL/GenBank/DDBJ whole genome shotgun (WGS) entry which is preliminary data.</text>
</comment>
<dbReference type="Proteomes" id="UP000260812">
    <property type="component" value="Unassembled WGS sequence"/>
</dbReference>
<organism evidence="1 2">
    <name type="scientific">Eisenbergiella massiliensis</name>
    <dbReference type="NCBI Taxonomy" id="1720294"/>
    <lineage>
        <taxon>Bacteria</taxon>
        <taxon>Bacillati</taxon>
        <taxon>Bacillota</taxon>
        <taxon>Clostridia</taxon>
        <taxon>Lachnospirales</taxon>
        <taxon>Lachnospiraceae</taxon>
        <taxon>Eisenbergiella</taxon>
    </lineage>
</organism>
<name>A0A3E3IAQ1_9FIRM</name>
<protein>
    <submittedName>
        <fullName evidence="1">Uncharacterized protein</fullName>
    </submittedName>
</protein>
<dbReference type="EMBL" id="QVLV01000002">
    <property type="protein sequence ID" value="RGE64159.1"/>
    <property type="molecule type" value="Genomic_DNA"/>
</dbReference>